<dbReference type="PROSITE" id="PS50020">
    <property type="entry name" value="WW_DOMAIN_2"/>
    <property type="match status" value="1"/>
</dbReference>
<dbReference type="InterPro" id="IPR008936">
    <property type="entry name" value="Rho_GTPase_activation_prot"/>
</dbReference>
<dbReference type="SUPFAM" id="SSF143885">
    <property type="entry name" value="RGC domain-like"/>
    <property type="match status" value="1"/>
</dbReference>
<dbReference type="SMART" id="SM00033">
    <property type="entry name" value="CH"/>
    <property type="match status" value="1"/>
</dbReference>
<dbReference type="OrthoDB" id="775356at2759"/>
<sequence length="1525" mass="175894">MDEKYLSQPFYCNVNEAHHTAEEMDDTRQRYMAYEYLCHLEEAKKWMEIVLKEELPPTIELEENLRNGVYLAKLGNVIAPETVPLTRIYDIDQRLFKIAGLQFRHTDNINYWLKSLETASLPVTFHPETTDVYDKKNMPRVIYCLHALSTHLFKLGKAPLIQDLYGKVNFTDEEIDAVRLELKKYGIKMPAFQKIDGILANDLEPDSAVLHAAIIAINEAIDRKDSSGMLESLSNPAASLRDVFPAYAAFYQENLRDAKLKKVEDAFNRSLKNSYVEDVYDQLLTQEEIQDHLSSVNECVSVAVVNSALDGGTWQELYRALCNPILKLPVNITEFAAPLYYEEMRADKLECGVSLSHQEILSSVQVLYYIAAVTQAVDANNVEDTWKAVSDPNAHFTDLDPALKVKYWRALCAFRNKKVADGCECPVLTYTDIQECIDNVNHQYEENNMLILALHDLNTAIEERDLKAMLRALQNPGLKMVECISSNDAVLYFKLLHHGWARKQKEGTVLWLEDVQSAVSQASDEIHDAKVACELLVKMKKNLQDNNQQSRITSLNPIDVGIRENKLDPKFMSALEEWYLRKDTGLISPWIVRHSRSGHEFYLNLELCTYSWKKPGDFQCKSNYLAQKQVEHMRIGRWLVELQARCRGYLLRKRVGDRLEFFYQHVDSIVRIQAWWRSVVQRRKYRTMLAEYRETKYTDTQLRKSMVCLDYYKAQENKIIKVQAFWRGHRVRKMFLSLFHQPQPPFEVVRRFAHHLDFSADDYRRDIQLQSLKGQVVQTIRHNQMLAQQLDAMDVKIGLLVHNRIALQDVVKHGTSLNELSKQHQLTTSQGEASCNRGLKSLTREGRKLLDGYQHLFYALQTTPGYLAKLIFCLPLSRSTRFLETVILTLFNFGSNPREEYLLLKLFKTALEEEIRCKFTKPSDVVTGNPLVLRMVVNYSRQMSSQNALRDVVGPLILQVLEDKTISFETNPVDIFKTWRNQFEMETGNSSNLPYSVTQVEALDYEEVQKKLYSSIRRLKEATLTFLHRIVESRHLIPYGMLYIAKVLYGSLMEKFPKVPEKEVLKVVGNLIYYNYINSAIVAPDAFDIIALPPDRTLSNNQRRNLASIAKILQFAASKKGFGEESKHLACLNTFIIECHEKLKKFFRECCRVEELEEHFSMHEFTEATLISRPVLYISLQEICDTHELLLKYQDLIATDPSDPLHELLEDLGPVPSVGMLLGTGRDAALPKTEVCLTLVNKFEVPENDDQDINKLFIRTKELLVWILPYLQGNSTLREALFVGSDTEEQLFQQLLYQRKQRNAHSSAPSKSCNSLQDCKLILRQYLARLELAGLVSAADGYQSIVSAIARDICSKRRHRELRRKELQALRITKQSLDTKTKFYEEQITYYNQYIQKCLENLNAGKRSVHICKSSGKQPEKLKSKLTLRYTAAKLYEKGVLLEVDGLPTTQFRNVQFEITPTDQNGVFTICGKFMGVELEKIEIDIQDLLQLQFEGAAIMDIFGKAKINVNLLLFLLNRKFYGKK</sequence>
<dbReference type="GO" id="GO:0051015">
    <property type="term" value="F:actin filament binding"/>
    <property type="evidence" value="ECO:0007669"/>
    <property type="project" value="TreeGrafter"/>
</dbReference>
<keyword evidence="1" id="KW-0597">Phosphoprotein</keyword>
<gene>
    <name evidence="7" type="ORF">L798_00784</name>
</gene>
<evidence type="ECO:0000313" key="7">
    <source>
        <dbReference type="EMBL" id="KDR09638.1"/>
    </source>
</evidence>
<dbReference type="FunFam" id="1.10.506.10:FF:000004">
    <property type="entry name" value="IQ motif containing GTPase activating protein 1"/>
    <property type="match status" value="1"/>
</dbReference>
<accession>A0A067QV30</accession>
<feature type="domain" description="WW" evidence="5">
    <location>
        <begin position="584"/>
        <end position="617"/>
    </location>
</feature>
<dbReference type="PANTHER" id="PTHR14149:SF14">
    <property type="entry name" value="CALPONIN-HOMOLOGY (CH) DOMAIN-CONTAINING PROTEIN"/>
    <property type="match status" value="1"/>
</dbReference>
<organism evidence="7 8">
    <name type="scientific">Zootermopsis nevadensis</name>
    <name type="common">Dampwood termite</name>
    <dbReference type="NCBI Taxonomy" id="136037"/>
    <lineage>
        <taxon>Eukaryota</taxon>
        <taxon>Metazoa</taxon>
        <taxon>Ecdysozoa</taxon>
        <taxon>Arthropoda</taxon>
        <taxon>Hexapoda</taxon>
        <taxon>Insecta</taxon>
        <taxon>Pterygota</taxon>
        <taxon>Neoptera</taxon>
        <taxon>Polyneoptera</taxon>
        <taxon>Dictyoptera</taxon>
        <taxon>Blattodea</taxon>
        <taxon>Blattoidea</taxon>
        <taxon>Termitoidae</taxon>
        <taxon>Termopsidae</taxon>
        <taxon>Zootermopsis</taxon>
    </lineage>
</organism>
<dbReference type="SUPFAM" id="SSF48350">
    <property type="entry name" value="GTPase activation domain, GAP"/>
    <property type="match status" value="1"/>
</dbReference>
<dbReference type="CDD" id="cd23767">
    <property type="entry name" value="IQCD"/>
    <property type="match status" value="1"/>
</dbReference>
<dbReference type="InterPro" id="IPR000593">
    <property type="entry name" value="RasGAP_C"/>
</dbReference>
<dbReference type="eggNOG" id="KOG2128">
    <property type="taxonomic scope" value="Eukaryota"/>
</dbReference>
<name>A0A067QV30_ZOONE</name>
<dbReference type="Pfam" id="PF00307">
    <property type="entry name" value="CH"/>
    <property type="match status" value="1"/>
</dbReference>
<dbReference type="InterPro" id="IPR000048">
    <property type="entry name" value="IQ_motif_EF-hand-BS"/>
</dbReference>
<dbReference type="PROSITE" id="PS50021">
    <property type="entry name" value="CH"/>
    <property type="match status" value="1"/>
</dbReference>
<evidence type="ECO:0000256" key="2">
    <source>
        <dbReference type="ARBA" id="ARBA00022737"/>
    </source>
</evidence>
<dbReference type="Gene3D" id="1.10.506.10">
    <property type="entry name" value="GTPase Activation - p120gap, domain 1"/>
    <property type="match status" value="1"/>
</dbReference>
<dbReference type="GO" id="GO:0005938">
    <property type="term" value="C:cell cortex"/>
    <property type="evidence" value="ECO:0007669"/>
    <property type="project" value="TreeGrafter"/>
</dbReference>
<dbReference type="GO" id="GO:0005096">
    <property type="term" value="F:GTPase activator activity"/>
    <property type="evidence" value="ECO:0007669"/>
    <property type="project" value="TreeGrafter"/>
</dbReference>
<dbReference type="PROSITE" id="PS50096">
    <property type="entry name" value="IQ"/>
    <property type="match status" value="3"/>
</dbReference>
<dbReference type="Pfam" id="PF03836">
    <property type="entry name" value="RasGAP_C"/>
    <property type="match status" value="1"/>
</dbReference>
<dbReference type="InterPro" id="IPR027417">
    <property type="entry name" value="P-loop_NTPase"/>
</dbReference>
<evidence type="ECO:0000259" key="4">
    <source>
        <dbReference type="PROSITE" id="PS50018"/>
    </source>
</evidence>
<dbReference type="Gene3D" id="1.10.418.10">
    <property type="entry name" value="Calponin-like domain"/>
    <property type="match status" value="1"/>
</dbReference>
<dbReference type="Proteomes" id="UP000027135">
    <property type="component" value="Unassembled WGS sequence"/>
</dbReference>
<evidence type="ECO:0000256" key="3">
    <source>
        <dbReference type="ARBA" id="ARBA00022860"/>
    </source>
</evidence>
<keyword evidence="8" id="KW-1185">Reference proteome</keyword>
<dbReference type="FunFam" id="1.10.418.10:FF:000013">
    <property type="entry name" value="IQ motif containing GTPase activating protein 1"/>
    <property type="match status" value="1"/>
</dbReference>
<dbReference type="InterPro" id="IPR001936">
    <property type="entry name" value="RasGAP_dom"/>
</dbReference>
<dbReference type="Pfam" id="PF00612">
    <property type="entry name" value="IQ"/>
    <property type="match status" value="3"/>
</dbReference>
<dbReference type="GO" id="GO:1903479">
    <property type="term" value="P:mitotic actomyosin contractile ring assembly actin filament organization"/>
    <property type="evidence" value="ECO:0007669"/>
    <property type="project" value="TreeGrafter"/>
</dbReference>
<feature type="domain" description="Ras-GAP" evidence="4">
    <location>
        <begin position="885"/>
        <end position="1118"/>
    </location>
</feature>
<dbReference type="InterPro" id="IPR036872">
    <property type="entry name" value="CH_dom_sf"/>
</dbReference>
<dbReference type="InterPro" id="IPR001202">
    <property type="entry name" value="WW_dom"/>
</dbReference>
<reference evidence="7 8" key="1">
    <citation type="journal article" date="2014" name="Nat. Commun.">
        <title>Molecular traces of alternative social organization in a termite genome.</title>
        <authorList>
            <person name="Terrapon N."/>
            <person name="Li C."/>
            <person name="Robertson H.M."/>
            <person name="Ji L."/>
            <person name="Meng X."/>
            <person name="Booth W."/>
            <person name="Chen Z."/>
            <person name="Childers C.P."/>
            <person name="Glastad K.M."/>
            <person name="Gokhale K."/>
            <person name="Gowin J."/>
            <person name="Gronenberg W."/>
            <person name="Hermansen R.A."/>
            <person name="Hu H."/>
            <person name="Hunt B.G."/>
            <person name="Huylmans A.K."/>
            <person name="Khalil S.M."/>
            <person name="Mitchell R.D."/>
            <person name="Munoz-Torres M.C."/>
            <person name="Mustard J.A."/>
            <person name="Pan H."/>
            <person name="Reese J.T."/>
            <person name="Scharf M.E."/>
            <person name="Sun F."/>
            <person name="Vogel H."/>
            <person name="Xiao J."/>
            <person name="Yang W."/>
            <person name="Yang Z."/>
            <person name="Yang Z."/>
            <person name="Zhou J."/>
            <person name="Zhu J."/>
            <person name="Brent C.S."/>
            <person name="Elsik C.G."/>
            <person name="Goodisman M.A."/>
            <person name="Liberles D.A."/>
            <person name="Roe R.M."/>
            <person name="Vargo E.L."/>
            <person name="Vilcinskas A."/>
            <person name="Wang J."/>
            <person name="Bornberg-Bauer E."/>
            <person name="Korb J."/>
            <person name="Zhang G."/>
            <person name="Liebig J."/>
        </authorList>
    </citation>
    <scope>NUCLEOTIDE SEQUENCE [LARGE SCALE GENOMIC DNA]</scope>
    <source>
        <tissue evidence="7">Whole organism</tissue>
    </source>
</reference>
<dbReference type="CDD" id="cd05127">
    <property type="entry name" value="RasGAP_IQGAP_like"/>
    <property type="match status" value="1"/>
</dbReference>
<protein>
    <submittedName>
        <fullName evidence="7">Ras GTPase-activating-like protein IQGAP2</fullName>
    </submittedName>
</protein>
<dbReference type="EMBL" id="KK853230">
    <property type="protein sequence ID" value="KDR09638.1"/>
    <property type="molecule type" value="Genomic_DNA"/>
</dbReference>
<feature type="domain" description="Calponin-homology (CH)" evidence="6">
    <location>
        <begin position="37"/>
        <end position="152"/>
    </location>
</feature>
<dbReference type="PROSITE" id="PS50018">
    <property type="entry name" value="RAS_GTPASE_ACTIV_2"/>
    <property type="match status" value="1"/>
</dbReference>
<proteinExistence type="predicted"/>
<dbReference type="SUPFAM" id="SSF47576">
    <property type="entry name" value="Calponin-homology domain, CH-domain"/>
    <property type="match status" value="1"/>
</dbReference>
<dbReference type="SMART" id="SM00323">
    <property type="entry name" value="RasGAP"/>
    <property type="match status" value="1"/>
</dbReference>
<dbReference type="SUPFAM" id="SSF52540">
    <property type="entry name" value="P-loop containing nucleoside triphosphate hydrolases"/>
    <property type="match status" value="1"/>
</dbReference>
<keyword evidence="3" id="KW-0112">Calmodulin-binding</keyword>
<keyword evidence="2" id="KW-0677">Repeat</keyword>
<evidence type="ECO:0000313" key="8">
    <source>
        <dbReference type="Proteomes" id="UP000027135"/>
    </source>
</evidence>
<dbReference type="InterPro" id="IPR001715">
    <property type="entry name" value="CH_dom"/>
</dbReference>
<dbReference type="Gene3D" id="1.20.5.190">
    <property type="match status" value="1"/>
</dbReference>
<dbReference type="SMART" id="SM00015">
    <property type="entry name" value="IQ"/>
    <property type="match status" value="3"/>
</dbReference>
<evidence type="ECO:0000259" key="6">
    <source>
        <dbReference type="PROSITE" id="PS50021"/>
    </source>
</evidence>
<dbReference type="OMA" id="CANKYYD"/>
<evidence type="ECO:0000259" key="5">
    <source>
        <dbReference type="PROSITE" id="PS50020"/>
    </source>
</evidence>
<dbReference type="GO" id="GO:0005516">
    <property type="term" value="F:calmodulin binding"/>
    <property type="evidence" value="ECO:0007669"/>
    <property type="project" value="UniProtKB-KW"/>
</dbReference>
<dbReference type="STRING" id="136037.A0A067QV30"/>
<dbReference type="PANTHER" id="PTHR14149">
    <property type="entry name" value="RAS GTPASE-ACTIVATING PROTEIN WITH IQ MOTIF"/>
    <property type="match status" value="1"/>
</dbReference>
<evidence type="ECO:0000256" key="1">
    <source>
        <dbReference type="ARBA" id="ARBA00022553"/>
    </source>
</evidence>
<dbReference type="Pfam" id="PF00616">
    <property type="entry name" value="RasGAP"/>
    <property type="match status" value="1"/>
</dbReference>
<dbReference type="InParanoid" id="A0A067QV30"/>